<dbReference type="AlphaFoldDB" id="A0AAP0P319"/>
<protein>
    <submittedName>
        <fullName evidence="10">Uncharacterized protein</fullName>
    </submittedName>
</protein>
<evidence type="ECO:0000313" key="11">
    <source>
        <dbReference type="Proteomes" id="UP001419268"/>
    </source>
</evidence>
<dbReference type="Pfam" id="PF00249">
    <property type="entry name" value="Myb_DNA-binding"/>
    <property type="match status" value="1"/>
</dbReference>
<proteinExistence type="predicted"/>
<gene>
    <name evidence="10" type="ORF">Scep_015696</name>
</gene>
<dbReference type="PROSITE" id="PS51294">
    <property type="entry name" value="HTH_MYB"/>
    <property type="match status" value="1"/>
</dbReference>
<dbReference type="GO" id="GO:0010468">
    <property type="term" value="P:regulation of gene expression"/>
    <property type="evidence" value="ECO:0007669"/>
    <property type="project" value="UniProtKB-ARBA"/>
</dbReference>
<dbReference type="PANTHER" id="PTHR12802">
    <property type="entry name" value="SWI/SNF COMPLEX-RELATED"/>
    <property type="match status" value="1"/>
</dbReference>
<evidence type="ECO:0000256" key="2">
    <source>
        <dbReference type="ARBA" id="ARBA00023015"/>
    </source>
</evidence>
<dbReference type="GO" id="GO:0005634">
    <property type="term" value="C:nucleus"/>
    <property type="evidence" value="ECO:0007669"/>
    <property type="project" value="UniProtKB-SubCell"/>
</dbReference>
<keyword evidence="2" id="KW-0805">Transcription regulation</keyword>
<evidence type="ECO:0000256" key="1">
    <source>
        <dbReference type="ARBA" id="ARBA00004123"/>
    </source>
</evidence>
<dbReference type="InterPro" id="IPR001005">
    <property type="entry name" value="SANT/Myb"/>
</dbReference>
<dbReference type="NCBIfam" id="TIGR01557">
    <property type="entry name" value="myb_SHAQKYF"/>
    <property type="match status" value="1"/>
</dbReference>
<feature type="domain" description="HTH myb-type" evidence="9">
    <location>
        <begin position="23"/>
        <end position="77"/>
    </location>
</feature>
<accession>A0AAP0P319</accession>
<name>A0AAP0P319_9MAGN</name>
<dbReference type="Pfam" id="PF24904">
    <property type="entry name" value="RVE6"/>
    <property type="match status" value="1"/>
</dbReference>
<evidence type="ECO:0000259" key="7">
    <source>
        <dbReference type="PROSITE" id="PS50090"/>
    </source>
</evidence>
<dbReference type="InterPro" id="IPR006447">
    <property type="entry name" value="Myb_dom_plants"/>
</dbReference>
<reference evidence="10 11" key="1">
    <citation type="submission" date="2024-01" db="EMBL/GenBank/DDBJ databases">
        <title>Genome assemblies of Stephania.</title>
        <authorList>
            <person name="Yang L."/>
        </authorList>
    </citation>
    <scope>NUCLEOTIDE SEQUENCE [LARGE SCALE GENOMIC DNA]</scope>
    <source>
        <strain evidence="10">JXDWG</strain>
        <tissue evidence="10">Leaf</tissue>
    </source>
</reference>
<dbReference type="PANTHER" id="PTHR12802:SF115">
    <property type="entry name" value="PROTEIN REVEILLE 8"/>
    <property type="match status" value="1"/>
</dbReference>
<evidence type="ECO:0000256" key="4">
    <source>
        <dbReference type="ARBA" id="ARBA00023163"/>
    </source>
</evidence>
<dbReference type="Proteomes" id="UP001419268">
    <property type="component" value="Unassembled WGS sequence"/>
</dbReference>
<keyword evidence="4" id="KW-0804">Transcription</keyword>
<dbReference type="PROSITE" id="PS51293">
    <property type="entry name" value="SANT"/>
    <property type="match status" value="1"/>
</dbReference>
<feature type="region of interest" description="Disordered" evidence="6">
    <location>
        <begin position="79"/>
        <end position="109"/>
    </location>
</feature>
<evidence type="ECO:0000259" key="9">
    <source>
        <dbReference type="PROSITE" id="PS51294"/>
    </source>
</evidence>
<comment type="caution">
    <text evidence="10">The sequence shown here is derived from an EMBL/GenBank/DDBJ whole genome shotgun (WGS) entry which is preliminary data.</text>
</comment>
<evidence type="ECO:0000256" key="5">
    <source>
        <dbReference type="ARBA" id="ARBA00023242"/>
    </source>
</evidence>
<dbReference type="GO" id="GO:0003677">
    <property type="term" value="F:DNA binding"/>
    <property type="evidence" value="ECO:0007669"/>
    <property type="project" value="UniProtKB-KW"/>
</dbReference>
<dbReference type="InterPro" id="IPR009057">
    <property type="entry name" value="Homeodomain-like_sf"/>
</dbReference>
<evidence type="ECO:0000256" key="3">
    <source>
        <dbReference type="ARBA" id="ARBA00023125"/>
    </source>
</evidence>
<feature type="region of interest" description="Disordered" evidence="6">
    <location>
        <begin position="1"/>
        <end position="33"/>
    </location>
</feature>
<keyword evidence="11" id="KW-1185">Reference proteome</keyword>
<feature type="domain" description="SANT" evidence="8">
    <location>
        <begin position="26"/>
        <end position="77"/>
    </location>
</feature>
<keyword evidence="3" id="KW-0238">DNA-binding</keyword>
<sequence>MASSSSSAPSDGSGIKRPRKPYTITKSRESWTEEEHDKFLEALQLFDRDWKKIEDYVGSKTATQIRSHAQKYFLKVQRNGTVAHVPPPRPKRKSAHPYPQKASRSDLVPLPSSMDHPTLSFFAHAPYPHDTSVLMSSGIMSGNMSPLDEYGIPHALDANIRSEGISRICGSACEIGSSITESLSHDMPKNGYSLHGMPDFSVVYSFIASVFDPDAKGQLQKLKEMDPINSETVLLLMRNLANNLSSPDFDPLEKCLLSYDGKAAKGAPVTTQSDNHLPRLPYWYAGN</sequence>
<evidence type="ECO:0000259" key="8">
    <source>
        <dbReference type="PROSITE" id="PS51293"/>
    </source>
</evidence>
<evidence type="ECO:0000256" key="6">
    <source>
        <dbReference type="SAM" id="MobiDB-lite"/>
    </source>
</evidence>
<dbReference type="InterPro" id="IPR017884">
    <property type="entry name" value="SANT_dom"/>
</dbReference>
<feature type="compositionally biased region" description="Low complexity" evidence="6">
    <location>
        <begin position="1"/>
        <end position="13"/>
    </location>
</feature>
<feature type="domain" description="Myb-like" evidence="7">
    <location>
        <begin position="23"/>
        <end position="73"/>
    </location>
</feature>
<evidence type="ECO:0000313" key="10">
    <source>
        <dbReference type="EMBL" id="KAK9126850.1"/>
    </source>
</evidence>
<comment type="subcellular location">
    <subcellularLocation>
        <location evidence="1">Nucleus</location>
    </subcellularLocation>
</comment>
<dbReference type="Gene3D" id="1.10.10.60">
    <property type="entry name" value="Homeodomain-like"/>
    <property type="match status" value="1"/>
</dbReference>
<dbReference type="SMART" id="SM00717">
    <property type="entry name" value="SANT"/>
    <property type="match status" value="1"/>
</dbReference>
<dbReference type="InterPro" id="IPR017930">
    <property type="entry name" value="Myb_dom"/>
</dbReference>
<dbReference type="FunFam" id="1.10.10.60:FF:000023">
    <property type="entry name" value="protein REVEILLE 6 isoform X1"/>
    <property type="match status" value="1"/>
</dbReference>
<dbReference type="SUPFAM" id="SSF46689">
    <property type="entry name" value="Homeodomain-like"/>
    <property type="match status" value="1"/>
</dbReference>
<dbReference type="CDD" id="cd00167">
    <property type="entry name" value="SANT"/>
    <property type="match status" value="1"/>
</dbReference>
<keyword evidence="5" id="KW-0539">Nucleus</keyword>
<organism evidence="10 11">
    <name type="scientific">Stephania cephalantha</name>
    <dbReference type="NCBI Taxonomy" id="152367"/>
    <lineage>
        <taxon>Eukaryota</taxon>
        <taxon>Viridiplantae</taxon>
        <taxon>Streptophyta</taxon>
        <taxon>Embryophyta</taxon>
        <taxon>Tracheophyta</taxon>
        <taxon>Spermatophyta</taxon>
        <taxon>Magnoliopsida</taxon>
        <taxon>Ranunculales</taxon>
        <taxon>Menispermaceae</taxon>
        <taxon>Menispermoideae</taxon>
        <taxon>Cissampelideae</taxon>
        <taxon>Stephania</taxon>
    </lineage>
</organism>
<dbReference type="EMBL" id="JBBNAG010000006">
    <property type="protein sequence ID" value="KAK9126850.1"/>
    <property type="molecule type" value="Genomic_DNA"/>
</dbReference>
<dbReference type="PROSITE" id="PS50090">
    <property type="entry name" value="MYB_LIKE"/>
    <property type="match status" value="1"/>
</dbReference>